<dbReference type="AlphaFoldDB" id="A0A5C6SG82"/>
<protein>
    <submittedName>
        <fullName evidence="2">Uncharacterized protein</fullName>
    </submittedName>
</protein>
<feature type="compositionally biased region" description="Polar residues" evidence="1">
    <location>
        <begin position="25"/>
        <end position="34"/>
    </location>
</feature>
<dbReference type="Proteomes" id="UP000321331">
    <property type="component" value="Unassembled WGS sequence"/>
</dbReference>
<organism evidence="2 3">
    <name type="scientific">Fusarium oxysporum f. sp. cubense</name>
    <dbReference type="NCBI Taxonomy" id="61366"/>
    <lineage>
        <taxon>Eukaryota</taxon>
        <taxon>Fungi</taxon>
        <taxon>Dikarya</taxon>
        <taxon>Ascomycota</taxon>
        <taxon>Pezizomycotina</taxon>
        <taxon>Sordariomycetes</taxon>
        <taxon>Hypocreomycetidae</taxon>
        <taxon>Hypocreales</taxon>
        <taxon>Nectriaceae</taxon>
        <taxon>Fusarium</taxon>
        <taxon>Fusarium oxysporum species complex</taxon>
    </lineage>
</organism>
<evidence type="ECO:0000313" key="2">
    <source>
        <dbReference type="EMBL" id="TXB97555.1"/>
    </source>
</evidence>
<reference evidence="2 3" key="1">
    <citation type="submission" date="2019-07" db="EMBL/GenBank/DDBJ databases">
        <title>The First High-Quality Draft Genome Sequence of the Causal Agent of the Current Panama Disease Epidemic.</title>
        <authorList>
            <person name="Warmington R.J."/>
            <person name="Kay W."/>
            <person name="Jeffries A."/>
            <person name="Bebber D."/>
            <person name="Moore K."/>
            <person name="Studholme D.J."/>
        </authorList>
    </citation>
    <scope>NUCLEOTIDE SEQUENCE [LARGE SCALE GENOMIC DNA]</scope>
    <source>
        <strain evidence="2 3">TR4</strain>
    </source>
</reference>
<sequence length="109" mass="11339">MPNRPSIPVLNSIVSLVDHTLTSQSPTAFPQHQAMSGLAHSGLPFGTLPTGNRSQGMEGSEASPDRTSPASNAFEDPTIDEFGLASHNRADGTDLGGKPKEDKADATPT</sequence>
<evidence type="ECO:0000313" key="3">
    <source>
        <dbReference type="Proteomes" id="UP000321331"/>
    </source>
</evidence>
<comment type="caution">
    <text evidence="2">The sequence shown here is derived from an EMBL/GenBank/DDBJ whole genome shotgun (WGS) entry which is preliminary data.</text>
</comment>
<evidence type="ECO:0000256" key="1">
    <source>
        <dbReference type="SAM" id="MobiDB-lite"/>
    </source>
</evidence>
<feature type="region of interest" description="Disordered" evidence="1">
    <location>
        <begin position="25"/>
        <end position="109"/>
    </location>
</feature>
<feature type="compositionally biased region" description="Basic and acidic residues" evidence="1">
    <location>
        <begin position="88"/>
        <end position="109"/>
    </location>
</feature>
<dbReference type="EMBL" id="VMNF01000014">
    <property type="protein sequence ID" value="TXB97555.1"/>
    <property type="molecule type" value="Genomic_DNA"/>
</dbReference>
<name>A0A5C6SG82_FUSOC</name>
<proteinExistence type="predicted"/>
<gene>
    <name evidence="2" type="ORF">FocTR4_00012267</name>
</gene>
<accession>A0A5C6SG82</accession>